<evidence type="ECO:0000256" key="2">
    <source>
        <dbReference type="ARBA" id="ARBA00010735"/>
    </source>
</evidence>
<comment type="caution">
    <text evidence="10">The sequence shown here is derived from an EMBL/GenBank/DDBJ whole genome shotgun (WGS) entry which is preliminary data.</text>
</comment>
<dbReference type="GO" id="GO:1903785">
    <property type="term" value="P:L-valine transmembrane transport"/>
    <property type="evidence" value="ECO:0007669"/>
    <property type="project" value="TreeGrafter"/>
</dbReference>
<evidence type="ECO:0000256" key="4">
    <source>
        <dbReference type="ARBA" id="ARBA00022475"/>
    </source>
</evidence>
<keyword evidence="3" id="KW-0813">Transport</keyword>
<dbReference type="GO" id="GO:0005886">
    <property type="term" value="C:plasma membrane"/>
    <property type="evidence" value="ECO:0007669"/>
    <property type="project" value="UniProtKB-SubCell"/>
</dbReference>
<dbReference type="Pfam" id="PF03591">
    <property type="entry name" value="AzlC"/>
    <property type="match status" value="1"/>
</dbReference>
<gene>
    <name evidence="10" type="ORF">SAV14893_024770</name>
</gene>
<proteinExistence type="inferred from homology"/>
<name>A0A4D4LRE8_STRAX</name>
<dbReference type="Proteomes" id="UP000302139">
    <property type="component" value="Unassembled WGS sequence"/>
</dbReference>
<evidence type="ECO:0000256" key="8">
    <source>
        <dbReference type="SAM" id="MobiDB-lite"/>
    </source>
</evidence>
<feature type="transmembrane region" description="Helical" evidence="9">
    <location>
        <begin position="172"/>
        <end position="192"/>
    </location>
</feature>
<feature type="transmembrane region" description="Helical" evidence="9">
    <location>
        <begin position="112"/>
        <end position="134"/>
    </location>
</feature>
<sequence>MTRCRRAGCTLTRPAGSTAGPTGLPPAPRPAPPASRRLHGRPHRRPPAGFPPGTNEVRCHMSNPQAPGEAVRPGPGSTLRAGAMSMLPFLASAIPMGLAGGILGPANGLSGWATLGLAMAVNSGTAQFIGFALIAGHSGALTILLTTLILGLRMLIYSAILVPHVREVPQRWRVLLGFGLIDAVFFVAIERLKKGELTERKHLFFLGASGVMYVTWMLCTLVGMALGSAVPDLADLGLDFPMTAMFVAMLAGSLANWRVGAAIVTAGLTVVLGHGLPYNLGVVLATVVGATVGTVCEYLEKRRTPENSATETSEESSPDEGDPTSEDNTANDGKPPTEDKTAKADKVNEENVA</sequence>
<evidence type="ECO:0000313" key="10">
    <source>
        <dbReference type="EMBL" id="GDY63084.1"/>
    </source>
</evidence>
<accession>A0A4D4LRE8</accession>
<keyword evidence="7 9" id="KW-0472">Membrane</keyword>
<feature type="transmembrane region" description="Helical" evidence="9">
    <location>
        <begin position="233"/>
        <end position="252"/>
    </location>
</feature>
<keyword evidence="5 9" id="KW-0812">Transmembrane</keyword>
<evidence type="ECO:0000256" key="9">
    <source>
        <dbReference type="SAM" id="Phobius"/>
    </source>
</evidence>
<feature type="compositionally biased region" description="Acidic residues" evidence="8">
    <location>
        <begin position="312"/>
        <end position="325"/>
    </location>
</feature>
<evidence type="ECO:0000256" key="6">
    <source>
        <dbReference type="ARBA" id="ARBA00022989"/>
    </source>
</evidence>
<dbReference type="PANTHER" id="PTHR34979:SF1">
    <property type="entry name" value="INNER MEMBRANE PROTEIN YGAZ"/>
    <property type="match status" value="1"/>
</dbReference>
<evidence type="ECO:0000256" key="1">
    <source>
        <dbReference type="ARBA" id="ARBA00004651"/>
    </source>
</evidence>
<feature type="compositionally biased region" description="Basic residues" evidence="8">
    <location>
        <begin position="36"/>
        <end position="46"/>
    </location>
</feature>
<keyword evidence="4" id="KW-1003">Cell membrane</keyword>
<reference evidence="10 11" key="1">
    <citation type="submission" date="2019-04" db="EMBL/GenBank/DDBJ databases">
        <title>Draft genome sequences of Streptomyces avermitilis NBRC 14893.</title>
        <authorList>
            <person name="Komaki H."/>
            <person name="Tamura T."/>
            <person name="Hosoyama A."/>
        </authorList>
    </citation>
    <scope>NUCLEOTIDE SEQUENCE [LARGE SCALE GENOMIC DNA]</scope>
    <source>
        <strain evidence="10 11">NBRC 14893</strain>
    </source>
</reference>
<evidence type="ECO:0000313" key="11">
    <source>
        <dbReference type="Proteomes" id="UP000302139"/>
    </source>
</evidence>
<evidence type="ECO:0008006" key="12">
    <source>
        <dbReference type="Google" id="ProtNLM"/>
    </source>
</evidence>
<feature type="compositionally biased region" description="Pro residues" evidence="8">
    <location>
        <begin position="23"/>
        <end position="33"/>
    </location>
</feature>
<feature type="compositionally biased region" description="Basic and acidic residues" evidence="8">
    <location>
        <begin position="335"/>
        <end position="353"/>
    </location>
</feature>
<organism evidence="10 11">
    <name type="scientific">Streptomyces avermitilis</name>
    <dbReference type="NCBI Taxonomy" id="33903"/>
    <lineage>
        <taxon>Bacteria</taxon>
        <taxon>Bacillati</taxon>
        <taxon>Actinomycetota</taxon>
        <taxon>Actinomycetes</taxon>
        <taxon>Kitasatosporales</taxon>
        <taxon>Streptomycetaceae</taxon>
        <taxon>Streptomyces</taxon>
    </lineage>
</organism>
<comment type="subcellular location">
    <subcellularLocation>
        <location evidence="1">Cell membrane</location>
        <topology evidence="1">Multi-pass membrane protein</topology>
    </subcellularLocation>
</comment>
<keyword evidence="6 9" id="KW-1133">Transmembrane helix</keyword>
<dbReference type="InterPro" id="IPR011606">
    <property type="entry name" value="Brnchd-chn_aa_trnsp_permease"/>
</dbReference>
<feature type="transmembrane region" description="Helical" evidence="9">
    <location>
        <begin position="204"/>
        <end position="227"/>
    </location>
</feature>
<dbReference type="AlphaFoldDB" id="A0A4D4LRE8"/>
<feature type="transmembrane region" description="Helical" evidence="9">
    <location>
        <begin position="87"/>
        <end position="106"/>
    </location>
</feature>
<feature type="region of interest" description="Disordered" evidence="8">
    <location>
        <begin position="303"/>
        <end position="353"/>
    </location>
</feature>
<feature type="transmembrane region" description="Helical" evidence="9">
    <location>
        <begin position="141"/>
        <end position="160"/>
    </location>
</feature>
<dbReference type="PANTHER" id="PTHR34979">
    <property type="entry name" value="INNER MEMBRANE PROTEIN YGAZ"/>
    <property type="match status" value="1"/>
</dbReference>
<evidence type="ECO:0000256" key="5">
    <source>
        <dbReference type="ARBA" id="ARBA00022692"/>
    </source>
</evidence>
<evidence type="ECO:0000256" key="3">
    <source>
        <dbReference type="ARBA" id="ARBA00022448"/>
    </source>
</evidence>
<comment type="similarity">
    <text evidence="2">Belongs to the AzlC family.</text>
</comment>
<feature type="region of interest" description="Disordered" evidence="8">
    <location>
        <begin position="1"/>
        <end position="75"/>
    </location>
</feature>
<dbReference type="EMBL" id="BJHX01000001">
    <property type="protein sequence ID" value="GDY63084.1"/>
    <property type="molecule type" value="Genomic_DNA"/>
</dbReference>
<evidence type="ECO:0000256" key="7">
    <source>
        <dbReference type="ARBA" id="ARBA00023136"/>
    </source>
</evidence>
<protein>
    <recommendedName>
        <fullName evidence="12">Branched-chain amino acid ABC transporter permease</fullName>
    </recommendedName>
</protein>